<dbReference type="Proteomes" id="UP000470772">
    <property type="component" value="Unassembled WGS sequence"/>
</dbReference>
<evidence type="ECO:0000313" key="2">
    <source>
        <dbReference type="Proteomes" id="UP000470772"/>
    </source>
</evidence>
<sequence length="170" mass="19106">MRISEFLFSHGSLVSIYGVAGSGKTSIAMQVSNELSPSILIADEGDFEKRSFKSSQVYFAEVSSTFEIFKACLSLPPGLRLISVDPVNGHYRMERSSLDFLKLMTLLRSISQSGIKVLLTWNITWNDKVSGEKFMRRFSDDIFMVNGKTLIGNLRECDFRITKDKVIGCL</sequence>
<dbReference type="InterPro" id="IPR027417">
    <property type="entry name" value="P-loop_NTPase"/>
</dbReference>
<dbReference type="Gene3D" id="3.40.50.300">
    <property type="entry name" value="P-loop containing nucleotide triphosphate hydrolases"/>
    <property type="match status" value="1"/>
</dbReference>
<dbReference type="EMBL" id="WGGD01000005">
    <property type="protein sequence ID" value="MUN28090.1"/>
    <property type="molecule type" value="Genomic_DNA"/>
</dbReference>
<proteinExistence type="predicted"/>
<accession>A0A6A9QIP3</accession>
<protein>
    <submittedName>
        <fullName evidence="1">AAA family ATPase</fullName>
    </submittedName>
</protein>
<dbReference type="SUPFAM" id="SSF52540">
    <property type="entry name" value="P-loop containing nucleoside triphosphate hydrolases"/>
    <property type="match status" value="1"/>
</dbReference>
<gene>
    <name evidence="1" type="ORF">GC250_01100</name>
</gene>
<keyword evidence="2" id="KW-1185">Reference proteome</keyword>
<reference evidence="1 2" key="1">
    <citation type="submission" date="2019-10" db="EMBL/GenBank/DDBJ databases">
        <title>Sequencing and Assembly of Multiple Reported Metal-Biooxidizing Members of the Extremely Thermoacidophilic Archaeal Family Sulfolobaceae.</title>
        <authorList>
            <person name="Counts J.A."/>
            <person name="Kelly R.M."/>
        </authorList>
    </citation>
    <scope>NUCLEOTIDE SEQUENCE [LARGE SCALE GENOMIC DNA]</scope>
    <source>
        <strain evidence="1 2">DSM 6482</strain>
    </source>
</reference>
<evidence type="ECO:0000313" key="1">
    <source>
        <dbReference type="EMBL" id="MUN28090.1"/>
    </source>
</evidence>
<organism evidence="1 2">
    <name type="scientific">Sulfuracidifex metallicus DSM 6482 = JCM 9184</name>
    <dbReference type="NCBI Taxonomy" id="523847"/>
    <lineage>
        <taxon>Archaea</taxon>
        <taxon>Thermoproteota</taxon>
        <taxon>Thermoprotei</taxon>
        <taxon>Sulfolobales</taxon>
        <taxon>Sulfolobaceae</taxon>
        <taxon>Sulfuracidifex</taxon>
    </lineage>
</organism>
<comment type="caution">
    <text evidence="1">The sequence shown here is derived from an EMBL/GenBank/DDBJ whole genome shotgun (WGS) entry which is preliminary data.</text>
</comment>
<dbReference type="AlphaFoldDB" id="A0A6A9QIP3"/>
<name>A0A6A9QIP3_SULME</name>
<dbReference type="RefSeq" id="WP_156016107.1">
    <property type="nucleotide sequence ID" value="NZ_WGGD01000005.1"/>
</dbReference>